<dbReference type="PANTHER" id="PTHR33053">
    <property type="entry name" value="PROTEIN, PUTATIVE-RELATED"/>
    <property type="match status" value="1"/>
</dbReference>
<name>A0A6G0VIW4_APHCR</name>
<comment type="caution">
    <text evidence="1">The sequence shown here is derived from an EMBL/GenBank/DDBJ whole genome shotgun (WGS) entry which is preliminary data.</text>
</comment>
<reference evidence="1 2" key="1">
    <citation type="submission" date="2019-08" db="EMBL/GenBank/DDBJ databases">
        <title>Whole genome of Aphis craccivora.</title>
        <authorList>
            <person name="Voronova N.V."/>
            <person name="Shulinski R.S."/>
            <person name="Bandarenka Y.V."/>
            <person name="Zhorov D.G."/>
            <person name="Warner D."/>
        </authorList>
    </citation>
    <scope>NUCLEOTIDE SEQUENCE [LARGE SCALE GENOMIC DNA]</scope>
    <source>
        <strain evidence="1">180601</strain>
        <tissue evidence="1">Whole Body</tissue>
    </source>
</reference>
<dbReference type="Proteomes" id="UP000478052">
    <property type="component" value="Unassembled WGS sequence"/>
</dbReference>
<dbReference type="AlphaFoldDB" id="A0A6G0VIW4"/>
<accession>A0A6G0VIW4</accession>
<sequence length="250" mass="28737">MEHGLENRCLKLIIQSTYKLSVMFSIFILLKKHNKKLKPINAISIKQFRRRILQERAKTNVTTVTNNSFVPSLNNLDNIIIPEDSNNQIQIDNSINILSNVNKSNLQKQLSEWATQHNIKQIALTHLLKILKLLINDDLSIDARTLLKTPRTTIIKKVIPGEYFHFGLLSGVINFLKQHDTFSLTKTDIEIIINIDGLPISKSSNGQLWSILGSVSLITIKQRKPDNSNEFLFDFIKETKEIYRNNIIHD</sequence>
<feature type="non-terminal residue" evidence="1">
    <location>
        <position position="250"/>
    </location>
</feature>
<dbReference type="EMBL" id="VUJU01016428">
    <property type="protein sequence ID" value="KAF0688973.1"/>
    <property type="molecule type" value="Genomic_DNA"/>
</dbReference>
<evidence type="ECO:0008006" key="3">
    <source>
        <dbReference type="Google" id="ProtNLM"/>
    </source>
</evidence>
<evidence type="ECO:0000313" key="1">
    <source>
        <dbReference type="EMBL" id="KAF0688973.1"/>
    </source>
</evidence>
<gene>
    <name evidence="1" type="ORF">FWK35_00034004</name>
</gene>
<dbReference type="OrthoDB" id="6629909at2759"/>
<proteinExistence type="predicted"/>
<evidence type="ECO:0000313" key="2">
    <source>
        <dbReference type="Proteomes" id="UP000478052"/>
    </source>
</evidence>
<keyword evidence="2" id="KW-1185">Reference proteome</keyword>
<protein>
    <recommendedName>
        <fullName evidence="3">DUF4806 domain-containing protein</fullName>
    </recommendedName>
</protein>
<organism evidence="1 2">
    <name type="scientific">Aphis craccivora</name>
    <name type="common">Cowpea aphid</name>
    <dbReference type="NCBI Taxonomy" id="307492"/>
    <lineage>
        <taxon>Eukaryota</taxon>
        <taxon>Metazoa</taxon>
        <taxon>Ecdysozoa</taxon>
        <taxon>Arthropoda</taxon>
        <taxon>Hexapoda</taxon>
        <taxon>Insecta</taxon>
        <taxon>Pterygota</taxon>
        <taxon>Neoptera</taxon>
        <taxon>Paraneoptera</taxon>
        <taxon>Hemiptera</taxon>
        <taxon>Sternorrhyncha</taxon>
        <taxon>Aphidomorpha</taxon>
        <taxon>Aphidoidea</taxon>
        <taxon>Aphididae</taxon>
        <taxon>Aphidini</taxon>
        <taxon>Aphis</taxon>
        <taxon>Aphis</taxon>
    </lineage>
</organism>